<keyword evidence="3" id="KW-1185">Reference proteome</keyword>
<dbReference type="RefSeq" id="WP_343911562.1">
    <property type="nucleotide sequence ID" value="NZ_BAAAGE010000001.1"/>
</dbReference>
<gene>
    <name evidence="2" type="ORF">GCM10009430_13160</name>
</gene>
<comment type="caution">
    <text evidence="2">The sequence shown here is derived from an EMBL/GenBank/DDBJ whole genome shotgun (WGS) entry which is preliminary data.</text>
</comment>
<dbReference type="EMBL" id="BAAAGE010000001">
    <property type="protein sequence ID" value="GAA0716932.1"/>
    <property type="molecule type" value="Genomic_DNA"/>
</dbReference>
<feature type="transmembrane region" description="Helical" evidence="1">
    <location>
        <begin position="189"/>
        <end position="211"/>
    </location>
</feature>
<feature type="transmembrane region" description="Helical" evidence="1">
    <location>
        <begin position="125"/>
        <end position="144"/>
    </location>
</feature>
<protein>
    <submittedName>
        <fullName evidence="2">Uncharacterized protein</fullName>
    </submittedName>
</protein>
<keyword evidence="1" id="KW-0812">Transmembrane</keyword>
<reference evidence="3" key="1">
    <citation type="journal article" date="2019" name="Int. J. Syst. Evol. Microbiol.">
        <title>The Global Catalogue of Microorganisms (GCM) 10K type strain sequencing project: providing services to taxonomists for standard genome sequencing and annotation.</title>
        <authorList>
            <consortium name="The Broad Institute Genomics Platform"/>
            <consortium name="The Broad Institute Genome Sequencing Center for Infectious Disease"/>
            <person name="Wu L."/>
            <person name="Ma J."/>
        </authorList>
    </citation>
    <scope>NUCLEOTIDE SEQUENCE [LARGE SCALE GENOMIC DNA]</scope>
    <source>
        <strain evidence="3">JCM 15974</strain>
    </source>
</reference>
<keyword evidence="1" id="KW-0472">Membrane</keyword>
<feature type="transmembrane region" description="Helical" evidence="1">
    <location>
        <begin position="39"/>
        <end position="60"/>
    </location>
</feature>
<name>A0ABP3TSJ7_9FLAO</name>
<accession>A0ABP3TSJ7</accession>
<sequence>MGELLSDPRNLAVFIQLLSAIFSLIYYDKYKKVPVLKLFPFLLWYILFNEVLGFCIRQYISDHNAIIYNVYYGINFTYLLILYRRYLTNKKSKHLVLGFLILYLLAYVLEGFFKNYIKEFQTTAYIIASLCLIITIILYFVEILNSNKILAIKKNLLFWISVGLLIYYAGYTPYRIIRNIYTELDKSSAIIAVMITLTVIMNTCYIIGFIWSQKKEQY</sequence>
<evidence type="ECO:0000313" key="2">
    <source>
        <dbReference type="EMBL" id="GAA0716932.1"/>
    </source>
</evidence>
<feature type="transmembrane region" description="Helical" evidence="1">
    <location>
        <begin position="12"/>
        <end position="27"/>
    </location>
</feature>
<feature type="transmembrane region" description="Helical" evidence="1">
    <location>
        <begin position="156"/>
        <end position="177"/>
    </location>
</feature>
<dbReference type="Proteomes" id="UP001501758">
    <property type="component" value="Unassembled WGS sequence"/>
</dbReference>
<proteinExistence type="predicted"/>
<keyword evidence="1" id="KW-1133">Transmembrane helix</keyword>
<organism evidence="2 3">
    <name type="scientific">Aquimarina litoralis</name>
    <dbReference type="NCBI Taxonomy" id="584605"/>
    <lineage>
        <taxon>Bacteria</taxon>
        <taxon>Pseudomonadati</taxon>
        <taxon>Bacteroidota</taxon>
        <taxon>Flavobacteriia</taxon>
        <taxon>Flavobacteriales</taxon>
        <taxon>Flavobacteriaceae</taxon>
        <taxon>Aquimarina</taxon>
    </lineage>
</organism>
<feature type="transmembrane region" description="Helical" evidence="1">
    <location>
        <begin position="66"/>
        <end position="83"/>
    </location>
</feature>
<evidence type="ECO:0000256" key="1">
    <source>
        <dbReference type="SAM" id="Phobius"/>
    </source>
</evidence>
<feature type="transmembrane region" description="Helical" evidence="1">
    <location>
        <begin position="95"/>
        <end position="113"/>
    </location>
</feature>
<evidence type="ECO:0000313" key="3">
    <source>
        <dbReference type="Proteomes" id="UP001501758"/>
    </source>
</evidence>